<comment type="caution">
    <text evidence="4">The sequence shown here is derived from an EMBL/GenBank/DDBJ whole genome shotgun (WGS) entry which is preliminary data.</text>
</comment>
<evidence type="ECO:0000313" key="4">
    <source>
        <dbReference type="EMBL" id="KAJ1690176.1"/>
    </source>
</evidence>
<feature type="region of interest" description="Disordered" evidence="2">
    <location>
        <begin position="128"/>
        <end position="149"/>
    </location>
</feature>
<gene>
    <name evidence="4" type="ORF">LUZ63_014331</name>
</gene>
<protein>
    <recommendedName>
        <fullName evidence="3">LOB domain-containing protein</fullName>
    </recommendedName>
</protein>
<dbReference type="Proteomes" id="UP001151287">
    <property type="component" value="Unassembled WGS sequence"/>
</dbReference>
<evidence type="ECO:0000313" key="5">
    <source>
        <dbReference type="Proteomes" id="UP001151287"/>
    </source>
</evidence>
<proteinExistence type="inferred from homology"/>
<dbReference type="AlphaFoldDB" id="A0A9Q0HL23"/>
<dbReference type="InterPro" id="IPR004883">
    <property type="entry name" value="LOB"/>
</dbReference>
<evidence type="ECO:0000256" key="1">
    <source>
        <dbReference type="ARBA" id="ARBA00005474"/>
    </source>
</evidence>
<feature type="region of interest" description="Disordered" evidence="2">
    <location>
        <begin position="168"/>
        <end position="200"/>
    </location>
</feature>
<reference evidence="4" key="1">
    <citation type="journal article" date="2022" name="Cell">
        <title>Repeat-based holocentromeres influence genome architecture and karyotype evolution.</title>
        <authorList>
            <person name="Hofstatter P.G."/>
            <person name="Thangavel G."/>
            <person name="Lux T."/>
            <person name="Neumann P."/>
            <person name="Vondrak T."/>
            <person name="Novak P."/>
            <person name="Zhang M."/>
            <person name="Costa L."/>
            <person name="Castellani M."/>
            <person name="Scott A."/>
            <person name="Toegelov H."/>
            <person name="Fuchs J."/>
            <person name="Mata-Sucre Y."/>
            <person name="Dias Y."/>
            <person name="Vanzela A.L.L."/>
            <person name="Huettel B."/>
            <person name="Almeida C.C.S."/>
            <person name="Simkova H."/>
            <person name="Souza G."/>
            <person name="Pedrosa-Harand A."/>
            <person name="Macas J."/>
            <person name="Mayer K.F.X."/>
            <person name="Houben A."/>
            <person name="Marques A."/>
        </authorList>
    </citation>
    <scope>NUCLEOTIDE SEQUENCE</scope>
    <source>
        <strain evidence="4">RhyBre1mFocal</strain>
    </source>
</reference>
<dbReference type="PANTHER" id="PTHR31304">
    <property type="entry name" value="LOB DOMAIN-CONTAINING PROTEIN 38"/>
    <property type="match status" value="1"/>
</dbReference>
<dbReference type="OrthoDB" id="1922547at2759"/>
<evidence type="ECO:0000259" key="3">
    <source>
        <dbReference type="PROSITE" id="PS50891"/>
    </source>
</evidence>
<name>A0A9Q0HL23_9POAL</name>
<feature type="domain" description="LOB" evidence="3">
    <location>
        <begin position="1"/>
        <end position="107"/>
    </location>
</feature>
<dbReference type="PROSITE" id="PS50891">
    <property type="entry name" value="LOB"/>
    <property type="match status" value="1"/>
</dbReference>
<dbReference type="PANTHER" id="PTHR31304:SF2">
    <property type="entry name" value="DOMAIN PROTEIN 40, PUTATIVE, EXPRESSED-RELATED"/>
    <property type="match status" value="1"/>
</dbReference>
<keyword evidence="5" id="KW-1185">Reference proteome</keyword>
<feature type="compositionally biased region" description="Low complexity" evidence="2">
    <location>
        <begin position="129"/>
        <end position="140"/>
    </location>
</feature>
<dbReference type="EMBL" id="JAMQYH010000004">
    <property type="protein sequence ID" value="KAJ1690176.1"/>
    <property type="molecule type" value="Genomic_DNA"/>
</dbReference>
<feature type="compositionally biased region" description="Basic and acidic residues" evidence="2">
    <location>
        <begin position="180"/>
        <end position="193"/>
    </location>
</feature>
<organism evidence="4 5">
    <name type="scientific">Rhynchospora breviuscula</name>
    <dbReference type="NCBI Taxonomy" id="2022672"/>
    <lineage>
        <taxon>Eukaryota</taxon>
        <taxon>Viridiplantae</taxon>
        <taxon>Streptophyta</taxon>
        <taxon>Embryophyta</taxon>
        <taxon>Tracheophyta</taxon>
        <taxon>Spermatophyta</taxon>
        <taxon>Magnoliopsida</taxon>
        <taxon>Liliopsida</taxon>
        <taxon>Poales</taxon>
        <taxon>Cyperaceae</taxon>
        <taxon>Cyperoideae</taxon>
        <taxon>Rhynchosporeae</taxon>
        <taxon>Rhynchospora</taxon>
    </lineage>
</organism>
<dbReference type="Pfam" id="PF03195">
    <property type="entry name" value="LOB"/>
    <property type="match status" value="1"/>
</dbReference>
<accession>A0A9Q0HL23</accession>
<evidence type="ECO:0000256" key="2">
    <source>
        <dbReference type="SAM" id="MobiDB-lite"/>
    </source>
</evidence>
<comment type="similarity">
    <text evidence="1">Belongs to the LOB domain-containing protein family.</text>
</comment>
<sequence length="200" mass="21523">MSCNGCRVLRKGCSDSCVLRTSIEWIENPKAQAHATVFVAKFFGRAGLITSLSGVPQAQRPALFRSLLYEACGRTISPVSGAIGLMWSGNWDLCEAAVDTVLCGGSLRPTENICGDNDMHNLYRPIVNGRPSSPTCSSSGRSEKRRRVSEVEGMGNFDLGLCLMAGSPEKSSSDESVMTTEEHGCEPTAEEKPALLTLFK</sequence>
<dbReference type="GO" id="GO:0010468">
    <property type="term" value="P:regulation of gene expression"/>
    <property type="evidence" value="ECO:0007669"/>
    <property type="project" value="TreeGrafter"/>
</dbReference>